<comment type="subcellular location">
    <subcellularLocation>
        <location evidence="1">Membrane</location>
        <topology evidence="1">Multi-pass membrane protein</topology>
    </subcellularLocation>
</comment>
<dbReference type="InParanoid" id="A0A7N2LTU0"/>
<dbReference type="Pfam" id="PF00083">
    <property type="entry name" value="Sugar_tr"/>
    <property type="match status" value="1"/>
</dbReference>
<feature type="transmembrane region" description="Helical" evidence="6">
    <location>
        <begin position="121"/>
        <end position="140"/>
    </location>
</feature>
<name>A0A7N2LTU0_QUELO</name>
<reference evidence="7 8" key="1">
    <citation type="journal article" date="2016" name="G3 (Bethesda)">
        <title>First Draft Assembly and Annotation of the Genome of a California Endemic Oak Quercus lobata Nee (Fagaceae).</title>
        <authorList>
            <person name="Sork V.L."/>
            <person name="Fitz-Gibbon S.T."/>
            <person name="Puiu D."/>
            <person name="Crepeau M."/>
            <person name="Gugger P.F."/>
            <person name="Sherman R."/>
            <person name="Stevens K."/>
            <person name="Langley C.H."/>
            <person name="Pellegrini M."/>
            <person name="Salzberg S.L."/>
        </authorList>
    </citation>
    <scope>NUCLEOTIDE SEQUENCE [LARGE SCALE GENOMIC DNA]</scope>
    <source>
        <strain evidence="7 8">cv. SW786</strain>
    </source>
</reference>
<dbReference type="EnsemblPlants" id="QL05p067340:mrna">
    <property type="protein sequence ID" value="QL05p067340:mrna"/>
    <property type="gene ID" value="QL05p067340"/>
</dbReference>
<evidence type="ECO:0000256" key="2">
    <source>
        <dbReference type="ARBA" id="ARBA00022448"/>
    </source>
</evidence>
<accession>A0A7N2LTU0</accession>
<feature type="transmembrane region" description="Helical" evidence="6">
    <location>
        <begin position="343"/>
        <end position="363"/>
    </location>
</feature>
<dbReference type="SUPFAM" id="SSF103473">
    <property type="entry name" value="MFS general substrate transporter"/>
    <property type="match status" value="1"/>
</dbReference>
<dbReference type="EMBL" id="LRBV02000005">
    <property type="status" value="NOT_ANNOTATED_CDS"/>
    <property type="molecule type" value="Genomic_DNA"/>
</dbReference>
<dbReference type="Gene3D" id="1.20.1250.20">
    <property type="entry name" value="MFS general substrate transporter like domains"/>
    <property type="match status" value="2"/>
</dbReference>
<protein>
    <recommendedName>
        <fullName evidence="9">Major facilitator superfamily (MFS) profile domain-containing protein</fullName>
    </recommendedName>
</protein>
<dbReference type="Proteomes" id="UP000594261">
    <property type="component" value="Chromosome 5"/>
</dbReference>
<evidence type="ECO:0000313" key="7">
    <source>
        <dbReference type="EnsemblPlants" id="QL05p067340:mrna"/>
    </source>
</evidence>
<dbReference type="InterPro" id="IPR003663">
    <property type="entry name" value="Sugar/inositol_transpt"/>
</dbReference>
<keyword evidence="3 6" id="KW-0812">Transmembrane</keyword>
<feature type="transmembrane region" description="Helical" evidence="6">
    <location>
        <begin position="62"/>
        <end position="84"/>
    </location>
</feature>
<dbReference type="Gramene" id="QL05p067340:mrna">
    <property type="protein sequence ID" value="QL05p067340:mrna"/>
    <property type="gene ID" value="QL05p067340"/>
</dbReference>
<reference evidence="7" key="2">
    <citation type="submission" date="2021-01" db="UniProtKB">
        <authorList>
            <consortium name="EnsemblPlants"/>
        </authorList>
    </citation>
    <scope>IDENTIFICATION</scope>
</reference>
<keyword evidence="8" id="KW-1185">Reference proteome</keyword>
<evidence type="ECO:0000256" key="1">
    <source>
        <dbReference type="ARBA" id="ARBA00004141"/>
    </source>
</evidence>
<keyword evidence="5 6" id="KW-0472">Membrane</keyword>
<feature type="transmembrane region" description="Helical" evidence="6">
    <location>
        <begin position="250"/>
        <end position="269"/>
    </location>
</feature>
<dbReference type="GO" id="GO:0016020">
    <property type="term" value="C:membrane"/>
    <property type="evidence" value="ECO:0007669"/>
    <property type="project" value="UniProtKB-SubCell"/>
</dbReference>
<dbReference type="InterPro" id="IPR050814">
    <property type="entry name" value="Myo-inositol_Transporter"/>
</dbReference>
<feature type="transmembrane region" description="Helical" evidence="6">
    <location>
        <begin position="311"/>
        <end position="331"/>
    </location>
</feature>
<dbReference type="GO" id="GO:0022857">
    <property type="term" value="F:transmembrane transporter activity"/>
    <property type="evidence" value="ECO:0007669"/>
    <property type="project" value="InterPro"/>
</dbReference>
<evidence type="ECO:0000313" key="8">
    <source>
        <dbReference type="Proteomes" id="UP000594261"/>
    </source>
</evidence>
<evidence type="ECO:0000256" key="5">
    <source>
        <dbReference type="ARBA" id="ARBA00023136"/>
    </source>
</evidence>
<evidence type="ECO:0000256" key="6">
    <source>
        <dbReference type="SAM" id="Phobius"/>
    </source>
</evidence>
<feature type="transmembrane region" description="Helical" evidence="6">
    <location>
        <begin position="37"/>
        <end position="55"/>
    </location>
</feature>
<feature type="transmembrane region" description="Helical" evidence="6">
    <location>
        <begin position="90"/>
        <end position="114"/>
    </location>
</feature>
<evidence type="ECO:0000256" key="3">
    <source>
        <dbReference type="ARBA" id="ARBA00022692"/>
    </source>
</evidence>
<organism evidence="7 8">
    <name type="scientific">Quercus lobata</name>
    <name type="common">Valley oak</name>
    <dbReference type="NCBI Taxonomy" id="97700"/>
    <lineage>
        <taxon>Eukaryota</taxon>
        <taxon>Viridiplantae</taxon>
        <taxon>Streptophyta</taxon>
        <taxon>Embryophyta</taxon>
        <taxon>Tracheophyta</taxon>
        <taxon>Spermatophyta</taxon>
        <taxon>Magnoliopsida</taxon>
        <taxon>eudicotyledons</taxon>
        <taxon>Gunneridae</taxon>
        <taxon>Pentapetalae</taxon>
        <taxon>rosids</taxon>
        <taxon>fabids</taxon>
        <taxon>Fagales</taxon>
        <taxon>Fagaceae</taxon>
        <taxon>Quercus</taxon>
    </lineage>
</organism>
<evidence type="ECO:0008006" key="9">
    <source>
        <dbReference type="Google" id="ProtNLM"/>
    </source>
</evidence>
<dbReference type="InterPro" id="IPR005828">
    <property type="entry name" value="MFS_sugar_transport-like"/>
</dbReference>
<dbReference type="InterPro" id="IPR036259">
    <property type="entry name" value="MFS_trans_sf"/>
</dbReference>
<proteinExistence type="predicted"/>
<sequence length="368" mass="39879">MFSIFGVLLGYDSGNMCLIYLDFAAYFKNKEKFLKELILSFSVGSIVGGAIFCTARLRKLIVLLLLLIADVSAIIGCLGMSYSASSTQIYIGRGIFGVGISLMSISMPIIIIQIWPTKCKIVATTGLAYQIGLVASQLLVAGDGWRSLVNSYIWLLLPHLLLLVFVLCFMHKGVGQSQSESRVDGVFQNCKGLVASVIVQLSASVLGVKDFTKLTSILANADLSDYVTASSLLGSIVSVFLVVKLKRKVLLVTSLLLMTVELALMGFLVPNSGPTLTKVMVCSYIFTLCSVMSGLPSVYTFEAFPKEYRGVGFAIVCLLTEILQVVIFIGLDMLTIDMGFQGSIYAYAVLSLVGLVLTHFFVFETKTT</sequence>
<dbReference type="PANTHER" id="PTHR48020">
    <property type="entry name" value="PROTON MYO-INOSITOL COTRANSPORTER"/>
    <property type="match status" value="1"/>
</dbReference>
<feature type="transmembrane region" description="Helical" evidence="6">
    <location>
        <begin position="275"/>
        <end position="299"/>
    </location>
</feature>
<keyword evidence="2" id="KW-0813">Transport</keyword>
<dbReference type="PANTHER" id="PTHR48020:SF12">
    <property type="entry name" value="PROTON MYO-INOSITOL COTRANSPORTER"/>
    <property type="match status" value="1"/>
</dbReference>
<dbReference type="PRINTS" id="PR00171">
    <property type="entry name" value="SUGRTRNSPORT"/>
</dbReference>
<feature type="transmembrane region" description="Helical" evidence="6">
    <location>
        <begin position="152"/>
        <end position="174"/>
    </location>
</feature>
<feature type="transmembrane region" description="Helical" evidence="6">
    <location>
        <begin position="226"/>
        <end position="243"/>
    </location>
</feature>
<keyword evidence="4 6" id="KW-1133">Transmembrane helix</keyword>
<dbReference type="AlphaFoldDB" id="A0A7N2LTU0"/>
<evidence type="ECO:0000256" key="4">
    <source>
        <dbReference type="ARBA" id="ARBA00022989"/>
    </source>
</evidence>